<dbReference type="AlphaFoldDB" id="A0A0A8YC05"/>
<protein>
    <submittedName>
        <fullName evidence="1">Uncharacterized protein</fullName>
    </submittedName>
</protein>
<evidence type="ECO:0000313" key="1">
    <source>
        <dbReference type="EMBL" id="JAD23499.1"/>
    </source>
</evidence>
<organism evidence="1">
    <name type="scientific">Arundo donax</name>
    <name type="common">Giant reed</name>
    <name type="synonym">Donax arundinaceus</name>
    <dbReference type="NCBI Taxonomy" id="35708"/>
    <lineage>
        <taxon>Eukaryota</taxon>
        <taxon>Viridiplantae</taxon>
        <taxon>Streptophyta</taxon>
        <taxon>Embryophyta</taxon>
        <taxon>Tracheophyta</taxon>
        <taxon>Spermatophyta</taxon>
        <taxon>Magnoliopsida</taxon>
        <taxon>Liliopsida</taxon>
        <taxon>Poales</taxon>
        <taxon>Poaceae</taxon>
        <taxon>PACMAD clade</taxon>
        <taxon>Arundinoideae</taxon>
        <taxon>Arundineae</taxon>
        <taxon>Arundo</taxon>
    </lineage>
</organism>
<reference evidence="1" key="1">
    <citation type="submission" date="2014-09" db="EMBL/GenBank/DDBJ databases">
        <authorList>
            <person name="Magalhaes I.L.F."/>
            <person name="Oliveira U."/>
            <person name="Santos F.R."/>
            <person name="Vidigal T.H.D.A."/>
            <person name="Brescovit A.D."/>
            <person name="Santos A.J."/>
        </authorList>
    </citation>
    <scope>NUCLEOTIDE SEQUENCE</scope>
    <source>
        <tissue evidence="1">Shoot tissue taken approximately 20 cm above the soil surface</tissue>
    </source>
</reference>
<accession>A0A0A8YC05</accession>
<name>A0A0A8YC05_ARUDO</name>
<sequence>MSDVKRNIARKLSTLLETP</sequence>
<reference evidence="1" key="2">
    <citation type="journal article" date="2015" name="Data Brief">
        <title>Shoot transcriptome of the giant reed, Arundo donax.</title>
        <authorList>
            <person name="Barrero R.A."/>
            <person name="Guerrero F.D."/>
            <person name="Moolhuijzen P."/>
            <person name="Goolsby J.A."/>
            <person name="Tidwell J."/>
            <person name="Bellgard S.E."/>
            <person name="Bellgard M.I."/>
        </authorList>
    </citation>
    <scope>NUCLEOTIDE SEQUENCE</scope>
    <source>
        <tissue evidence="1">Shoot tissue taken approximately 20 cm above the soil surface</tissue>
    </source>
</reference>
<dbReference type="EMBL" id="GBRH01274396">
    <property type="protein sequence ID" value="JAD23499.1"/>
    <property type="molecule type" value="Transcribed_RNA"/>
</dbReference>
<proteinExistence type="predicted"/>